<dbReference type="InterPro" id="IPR058624">
    <property type="entry name" value="MdtA-like_HH"/>
</dbReference>
<feature type="domain" description="Multidrug resistance protein MdtA-like alpha-helical hairpin" evidence="4">
    <location>
        <begin position="115"/>
        <end position="183"/>
    </location>
</feature>
<comment type="caution">
    <text evidence="8">The sequence shown here is derived from an EMBL/GenBank/DDBJ whole genome shotgun (WGS) entry which is preliminary data.</text>
</comment>
<dbReference type="InterPro" id="IPR058626">
    <property type="entry name" value="MdtA-like_b-barrel"/>
</dbReference>
<dbReference type="PROSITE" id="PS51318">
    <property type="entry name" value="TAT"/>
    <property type="match status" value="1"/>
</dbReference>
<evidence type="ECO:0000256" key="3">
    <source>
        <dbReference type="SAM" id="SignalP"/>
    </source>
</evidence>
<dbReference type="Pfam" id="PF25967">
    <property type="entry name" value="RND-MFP_C"/>
    <property type="match status" value="1"/>
</dbReference>
<sequence length="402" mass="42591">MSNPSKRRWWLAGLALTVTVAGAALAVQASQESGQAPQAAAPAPQALPVSVAVVEQRQVITWDEFSGRLEAIDRVEIRSRVAGVVQSVHFKEGALVAAGDLLYTIDPAPYAAEVERAQAQVAAAQARLSLAARDLDRAKGLTLSQSITQRDLDTRVNARSEAEANLNAAKAVLRDAQLSLGYTQVRAPVAGRVGRLEITVGNLIAAGAATPLLTTLVSVNPIYASFNVDEQVVARALGTLPAGDDPRNHLDQIPVEMGTATSDGTPYKGHLQLVDNTVDASSGTIRVRAIFDNVDGRLMPGQFARLRLGRAVPQPALVVSERAVGTNQDKKFVFVVGADDKVEYRDVTLGAVADGLRIVTSGLTPGERVVVNGLQRVRPGDLVDPQLAAMNPQTRAGEYAQR</sequence>
<dbReference type="InterPro" id="IPR006311">
    <property type="entry name" value="TAT_signal"/>
</dbReference>
<keyword evidence="9" id="KW-1185">Reference proteome</keyword>
<dbReference type="Pfam" id="PF25944">
    <property type="entry name" value="Beta-barrel_RND"/>
    <property type="match status" value="1"/>
</dbReference>
<dbReference type="GO" id="GO:0022857">
    <property type="term" value="F:transmembrane transporter activity"/>
    <property type="evidence" value="ECO:0007669"/>
    <property type="project" value="InterPro"/>
</dbReference>
<comment type="similarity">
    <text evidence="2">Belongs to the membrane fusion protein (MFP) (TC 8.A.1) family.</text>
</comment>
<feature type="signal peptide" evidence="3">
    <location>
        <begin position="1"/>
        <end position="26"/>
    </location>
</feature>
<dbReference type="AlphaFoldDB" id="A0A418VTQ2"/>
<dbReference type="Gene3D" id="1.10.287.470">
    <property type="entry name" value="Helix hairpin bin"/>
    <property type="match status" value="1"/>
</dbReference>
<dbReference type="RefSeq" id="WP_119782579.1">
    <property type="nucleotide sequence ID" value="NZ_QYUK01000016.1"/>
</dbReference>
<evidence type="ECO:0000259" key="7">
    <source>
        <dbReference type="Pfam" id="PF25967"/>
    </source>
</evidence>
<feature type="domain" description="Multidrug resistance protein MdtA-like C-terminal permuted SH3" evidence="7">
    <location>
        <begin position="316"/>
        <end position="376"/>
    </location>
</feature>
<reference evidence="8 9" key="1">
    <citation type="submission" date="2018-09" db="EMBL/GenBank/DDBJ databases">
        <authorList>
            <person name="Zhu H."/>
        </authorList>
    </citation>
    <scope>NUCLEOTIDE SEQUENCE [LARGE SCALE GENOMIC DNA]</scope>
    <source>
        <strain evidence="8 9">K1W22B-8</strain>
    </source>
</reference>
<dbReference type="InterPro" id="IPR058625">
    <property type="entry name" value="MdtA-like_BSH"/>
</dbReference>
<evidence type="ECO:0000259" key="4">
    <source>
        <dbReference type="Pfam" id="PF25876"/>
    </source>
</evidence>
<keyword evidence="3" id="KW-0732">Signal</keyword>
<dbReference type="SUPFAM" id="SSF111369">
    <property type="entry name" value="HlyD-like secretion proteins"/>
    <property type="match status" value="1"/>
</dbReference>
<dbReference type="NCBIfam" id="TIGR01730">
    <property type="entry name" value="RND_mfp"/>
    <property type="match status" value="1"/>
</dbReference>
<dbReference type="GO" id="GO:0005886">
    <property type="term" value="C:plasma membrane"/>
    <property type="evidence" value="ECO:0007669"/>
    <property type="project" value="TreeGrafter"/>
</dbReference>
<dbReference type="PANTHER" id="PTHR30158:SF10">
    <property type="entry name" value="CATION EFFLUX PUMP"/>
    <property type="match status" value="1"/>
</dbReference>
<dbReference type="PANTHER" id="PTHR30158">
    <property type="entry name" value="ACRA/E-RELATED COMPONENT OF DRUG EFFLUX TRANSPORTER"/>
    <property type="match status" value="1"/>
</dbReference>
<dbReference type="InterPro" id="IPR006143">
    <property type="entry name" value="RND_pump_MFP"/>
</dbReference>
<accession>A0A418VTQ2</accession>
<evidence type="ECO:0000256" key="1">
    <source>
        <dbReference type="ARBA" id="ARBA00004196"/>
    </source>
</evidence>
<feature type="chain" id="PRO_5019376694" evidence="3">
    <location>
        <begin position="27"/>
        <end position="402"/>
    </location>
</feature>
<dbReference type="Gene3D" id="2.40.50.100">
    <property type="match status" value="1"/>
</dbReference>
<evidence type="ECO:0000256" key="2">
    <source>
        <dbReference type="ARBA" id="ARBA00009477"/>
    </source>
</evidence>
<dbReference type="InterPro" id="IPR058627">
    <property type="entry name" value="MdtA-like_C"/>
</dbReference>
<evidence type="ECO:0000313" key="8">
    <source>
        <dbReference type="EMBL" id="RJF80527.1"/>
    </source>
</evidence>
<name>A0A418VTQ2_9PROT</name>
<dbReference type="FunFam" id="2.40.420.20:FF:000001">
    <property type="entry name" value="Efflux RND transporter periplasmic adaptor subunit"/>
    <property type="match status" value="1"/>
</dbReference>
<gene>
    <name evidence="8" type="ORF">D3874_25700</name>
</gene>
<dbReference type="OrthoDB" id="9816569at2"/>
<organism evidence="8 9">
    <name type="scientific">Oleomonas cavernae</name>
    <dbReference type="NCBI Taxonomy" id="2320859"/>
    <lineage>
        <taxon>Bacteria</taxon>
        <taxon>Pseudomonadati</taxon>
        <taxon>Pseudomonadota</taxon>
        <taxon>Alphaproteobacteria</taxon>
        <taxon>Acetobacterales</taxon>
        <taxon>Acetobacteraceae</taxon>
        <taxon>Oleomonas</taxon>
    </lineage>
</organism>
<feature type="domain" description="Multidrug resistance protein MdtA-like beta-barrel" evidence="6">
    <location>
        <begin position="221"/>
        <end position="308"/>
    </location>
</feature>
<comment type="subcellular location">
    <subcellularLocation>
        <location evidence="1">Cell envelope</location>
    </subcellularLocation>
</comment>
<dbReference type="Gene3D" id="2.40.420.20">
    <property type="match status" value="1"/>
</dbReference>
<dbReference type="GO" id="GO:0046677">
    <property type="term" value="P:response to antibiotic"/>
    <property type="evidence" value="ECO:0007669"/>
    <property type="project" value="TreeGrafter"/>
</dbReference>
<dbReference type="EMBL" id="QYUK01000016">
    <property type="protein sequence ID" value="RJF80527.1"/>
    <property type="molecule type" value="Genomic_DNA"/>
</dbReference>
<dbReference type="Pfam" id="PF25917">
    <property type="entry name" value="BSH_RND"/>
    <property type="match status" value="1"/>
</dbReference>
<dbReference type="Gene3D" id="2.40.30.170">
    <property type="match status" value="1"/>
</dbReference>
<proteinExistence type="inferred from homology"/>
<dbReference type="Pfam" id="PF25876">
    <property type="entry name" value="HH_MFP_RND"/>
    <property type="match status" value="1"/>
</dbReference>
<evidence type="ECO:0000259" key="5">
    <source>
        <dbReference type="Pfam" id="PF25917"/>
    </source>
</evidence>
<evidence type="ECO:0000259" key="6">
    <source>
        <dbReference type="Pfam" id="PF25944"/>
    </source>
</evidence>
<dbReference type="GO" id="GO:0030313">
    <property type="term" value="C:cell envelope"/>
    <property type="evidence" value="ECO:0007669"/>
    <property type="project" value="UniProtKB-SubCell"/>
</dbReference>
<dbReference type="Proteomes" id="UP000284605">
    <property type="component" value="Unassembled WGS sequence"/>
</dbReference>
<feature type="domain" description="Multidrug resistance protein MdtA-like barrel-sandwich hybrid" evidence="5">
    <location>
        <begin position="74"/>
        <end position="215"/>
    </location>
</feature>
<protein>
    <submittedName>
        <fullName evidence="8">Efflux RND transporter periplasmic adaptor subunit</fullName>
    </submittedName>
</protein>
<evidence type="ECO:0000313" key="9">
    <source>
        <dbReference type="Proteomes" id="UP000284605"/>
    </source>
</evidence>